<name>A0A1F6CMZ4_9BACT</name>
<comment type="caution">
    <text evidence="2">The sequence shown here is derived from an EMBL/GenBank/DDBJ whole genome shotgun (WGS) entry which is preliminary data.</text>
</comment>
<dbReference type="AlphaFoldDB" id="A0A1F6CMZ4"/>
<gene>
    <name evidence="2" type="ORF">A2704_05510</name>
</gene>
<protein>
    <submittedName>
        <fullName evidence="2">Uncharacterized protein</fullName>
    </submittedName>
</protein>
<organism evidence="2 3">
    <name type="scientific">Candidatus Kaiserbacteria bacterium RIFCSPHIGHO2_01_FULL_54_36b</name>
    <dbReference type="NCBI Taxonomy" id="1798483"/>
    <lineage>
        <taxon>Bacteria</taxon>
        <taxon>Candidatus Kaiseribacteriota</taxon>
    </lineage>
</organism>
<sequence length="111" mass="12642">MGLDRWFGRRKNSEPADKQPDEQLVPERNEMAERERGSIQAEMHFRFFNRPQNVKVGGDSLGEIADKVAKYVVELEMGPSDSVVSGFSIDIPGHPEIKDFPSLMRHTTKIE</sequence>
<evidence type="ECO:0000313" key="2">
    <source>
        <dbReference type="EMBL" id="OGG50371.1"/>
    </source>
</evidence>
<evidence type="ECO:0000256" key="1">
    <source>
        <dbReference type="SAM" id="MobiDB-lite"/>
    </source>
</evidence>
<feature type="region of interest" description="Disordered" evidence="1">
    <location>
        <begin position="1"/>
        <end position="36"/>
    </location>
</feature>
<dbReference type="Proteomes" id="UP000176445">
    <property type="component" value="Unassembled WGS sequence"/>
</dbReference>
<accession>A0A1F6CMZ4</accession>
<evidence type="ECO:0000313" key="3">
    <source>
        <dbReference type="Proteomes" id="UP000176445"/>
    </source>
</evidence>
<proteinExistence type="predicted"/>
<feature type="compositionally biased region" description="Basic and acidic residues" evidence="1">
    <location>
        <begin position="11"/>
        <end position="36"/>
    </location>
</feature>
<dbReference type="EMBL" id="MFKW01000052">
    <property type="protein sequence ID" value="OGG50371.1"/>
    <property type="molecule type" value="Genomic_DNA"/>
</dbReference>
<reference evidence="2 3" key="1">
    <citation type="journal article" date="2016" name="Nat. Commun.">
        <title>Thousands of microbial genomes shed light on interconnected biogeochemical processes in an aquifer system.</title>
        <authorList>
            <person name="Anantharaman K."/>
            <person name="Brown C.T."/>
            <person name="Hug L.A."/>
            <person name="Sharon I."/>
            <person name="Castelle C.J."/>
            <person name="Probst A.J."/>
            <person name="Thomas B.C."/>
            <person name="Singh A."/>
            <person name="Wilkins M.J."/>
            <person name="Karaoz U."/>
            <person name="Brodie E.L."/>
            <person name="Williams K.H."/>
            <person name="Hubbard S.S."/>
            <person name="Banfield J.F."/>
        </authorList>
    </citation>
    <scope>NUCLEOTIDE SEQUENCE [LARGE SCALE GENOMIC DNA]</scope>
</reference>